<dbReference type="EMBL" id="JACOPF010000003">
    <property type="protein sequence ID" value="MBC5689831.1"/>
    <property type="molecule type" value="Genomic_DNA"/>
</dbReference>
<dbReference type="InterPro" id="IPR046655">
    <property type="entry name" value="DUF6673"/>
</dbReference>
<evidence type="ECO:0000259" key="1">
    <source>
        <dbReference type="Pfam" id="PF20378"/>
    </source>
</evidence>
<proteinExistence type="predicted"/>
<accession>A0A923LJF5</accession>
<evidence type="ECO:0000313" key="3">
    <source>
        <dbReference type="Proteomes" id="UP000652477"/>
    </source>
</evidence>
<gene>
    <name evidence="2" type="ORF">H8S37_13020</name>
</gene>
<dbReference type="AlphaFoldDB" id="A0A923LJF5"/>
<dbReference type="Proteomes" id="UP000652477">
    <property type="component" value="Unassembled WGS sequence"/>
</dbReference>
<organism evidence="2 3">
    <name type="scientific">Mediterraneibacter hominis</name>
    <dbReference type="NCBI Taxonomy" id="2763054"/>
    <lineage>
        <taxon>Bacteria</taxon>
        <taxon>Bacillati</taxon>
        <taxon>Bacillota</taxon>
        <taxon>Clostridia</taxon>
        <taxon>Lachnospirales</taxon>
        <taxon>Lachnospiraceae</taxon>
        <taxon>Mediterraneibacter</taxon>
    </lineage>
</organism>
<protein>
    <recommendedName>
        <fullName evidence="1">DUF6673 domain-containing protein</fullName>
    </recommendedName>
</protein>
<evidence type="ECO:0000313" key="2">
    <source>
        <dbReference type="EMBL" id="MBC5689831.1"/>
    </source>
</evidence>
<feature type="domain" description="DUF6673" evidence="1">
    <location>
        <begin position="12"/>
        <end position="107"/>
    </location>
</feature>
<keyword evidence="3" id="KW-1185">Reference proteome</keyword>
<name>A0A923LJF5_9FIRM</name>
<sequence length="131" mass="15064">MSLWKFEGFETEIDFTDADFLEKLEAAQGQLDQESKNVPKVGKSSDIVRGQIACFERFYDRLFGEGAGRKILEGKNSLEHALHSIESLTTFYEEEGKRVDDRFNKYYVKIKGNKNYGGYQKGKKGSPQYSR</sequence>
<comment type="caution">
    <text evidence="2">The sequence shown here is derived from an EMBL/GenBank/DDBJ whole genome shotgun (WGS) entry which is preliminary data.</text>
</comment>
<reference evidence="2" key="1">
    <citation type="submission" date="2020-08" db="EMBL/GenBank/DDBJ databases">
        <title>Genome public.</title>
        <authorList>
            <person name="Liu C."/>
            <person name="Sun Q."/>
        </authorList>
    </citation>
    <scope>NUCLEOTIDE SEQUENCE</scope>
    <source>
        <strain evidence="2">NSJ-55</strain>
    </source>
</reference>
<dbReference type="RefSeq" id="WP_186876502.1">
    <property type="nucleotide sequence ID" value="NZ_JACOPF010000003.1"/>
</dbReference>
<dbReference type="Pfam" id="PF20378">
    <property type="entry name" value="DUF6673"/>
    <property type="match status" value="1"/>
</dbReference>